<keyword evidence="3" id="KW-1185">Reference proteome</keyword>
<dbReference type="OrthoDB" id="3579673at2"/>
<feature type="transmembrane region" description="Helical" evidence="1">
    <location>
        <begin position="134"/>
        <end position="155"/>
    </location>
</feature>
<evidence type="ECO:0008006" key="4">
    <source>
        <dbReference type="Google" id="ProtNLM"/>
    </source>
</evidence>
<protein>
    <recommendedName>
        <fullName evidence="4">ABC-2 family transporter</fullName>
    </recommendedName>
</protein>
<dbReference type="EMBL" id="QUNO01000001">
    <property type="protein sequence ID" value="REH55773.1"/>
    <property type="molecule type" value="Genomic_DNA"/>
</dbReference>
<evidence type="ECO:0000313" key="3">
    <source>
        <dbReference type="Proteomes" id="UP000256269"/>
    </source>
</evidence>
<gene>
    <name evidence="2" type="ORF">BCF44_101799</name>
</gene>
<accession>A0A3E0IAK8</accession>
<evidence type="ECO:0000313" key="2">
    <source>
        <dbReference type="EMBL" id="REH55773.1"/>
    </source>
</evidence>
<feature type="transmembrane region" description="Helical" evidence="1">
    <location>
        <begin position="42"/>
        <end position="66"/>
    </location>
</feature>
<feature type="transmembrane region" description="Helical" evidence="1">
    <location>
        <begin position="262"/>
        <end position="280"/>
    </location>
</feature>
<name>A0A3E0IAK8_9PSEU</name>
<dbReference type="Proteomes" id="UP000256269">
    <property type="component" value="Unassembled WGS sequence"/>
</dbReference>
<feature type="transmembrane region" description="Helical" evidence="1">
    <location>
        <begin position="12"/>
        <end position="30"/>
    </location>
</feature>
<feature type="transmembrane region" description="Helical" evidence="1">
    <location>
        <begin position="162"/>
        <end position="181"/>
    </location>
</feature>
<reference evidence="2 3" key="1">
    <citation type="submission" date="2018-08" db="EMBL/GenBank/DDBJ databases">
        <title>Genomic Encyclopedia of Archaeal and Bacterial Type Strains, Phase II (KMG-II): from individual species to whole genera.</title>
        <authorList>
            <person name="Goeker M."/>
        </authorList>
    </citation>
    <scope>NUCLEOTIDE SEQUENCE [LARGE SCALE GENOMIC DNA]</scope>
    <source>
        <strain evidence="2 3">DSM 45791</strain>
    </source>
</reference>
<keyword evidence="1" id="KW-0472">Membrane</keyword>
<organism evidence="2 3">
    <name type="scientific">Kutzneria buriramensis</name>
    <dbReference type="NCBI Taxonomy" id="1045776"/>
    <lineage>
        <taxon>Bacteria</taxon>
        <taxon>Bacillati</taxon>
        <taxon>Actinomycetota</taxon>
        <taxon>Actinomycetes</taxon>
        <taxon>Pseudonocardiales</taxon>
        <taxon>Pseudonocardiaceae</taxon>
        <taxon>Kutzneria</taxon>
    </lineage>
</organism>
<keyword evidence="1" id="KW-0812">Transmembrane</keyword>
<dbReference type="RefSeq" id="WP_116172624.1">
    <property type="nucleotide sequence ID" value="NZ_CP144375.1"/>
</dbReference>
<proteinExistence type="predicted"/>
<dbReference type="AlphaFoldDB" id="A0A3E0IAK8"/>
<sequence length="286" mass="30927">MSWLTWRLQRSTIIAAVALIAVFAVVVPNLDLSSHLDSRAANGLFVLGPPAFATVVAVFWGAPLVAREYEHNTYKLVWSRDRSATRWLAVRVGQLLAPLVVLTIAVNLITRVLYDRIVAASQYPPSDVTPYDLWPPLQLTMVLAAFGLGILAGMVARSSVPAMGITLVVYAALRIGLGMFARPYLLPPLRYIGEGPPDGSMPVGFGYLDGAGHELSKSDAVTQCAATSPTGVQKCMGSNQIVRQYVDAQPPDRIQDLQLIEFGIYAAIAAVTLAAAWLVLRRRMVA</sequence>
<comment type="caution">
    <text evidence="2">The sequence shown here is derived from an EMBL/GenBank/DDBJ whole genome shotgun (WGS) entry which is preliminary data.</text>
</comment>
<evidence type="ECO:0000256" key="1">
    <source>
        <dbReference type="SAM" id="Phobius"/>
    </source>
</evidence>
<feature type="transmembrane region" description="Helical" evidence="1">
    <location>
        <begin position="87"/>
        <end position="114"/>
    </location>
</feature>
<keyword evidence="1" id="KW-1133">Transmembrane helix</keyword>